<dbReference type="GO" id="GO:0009246">
    <property type="term" value="P:enterobacterial common antigen biosynthetic process"/>
    <property type="evidence" value="ECO:0007669"/>
    <property type="project" value="TreeGrafter"/>
</dbReference>
<proteinExistence type="inferred from homology"/>
<feature type="transmembrane region" description="Helical" evidence="7">
    <location>
        <begin position="132"/>
        <end position="151"/>
    </location>
</feature>
<feature type="domain" description="Acyltransferase 3" evidence="8">
    <location>
        <begin position="12"/>
        <end position="338"/>
    </location>
</feature>
<keyword evidence="4 7" id="KW-0812">Transmembrane</keyword>
<feature type="transmembrane region" description="Helical" evidence="7">
    <location>
        <begin position="327"/>
        <end position="351"/>
    </location>
</feature>
<evidence type="ECO:0000256" key="4">
    <source>
        <dbReference type="ARBA" id="ARBA00022692"/>
    </source>
</evidence>
<evidence type="ECO:0000256" key="7">
    <source>
        <dbReference type="SAM" id="Phobius"/>
    </source>
</evidence>
<dbReference type="PANTHER" id="PTHR40074:SF2">
    <property type="entry name" value="O-ACETYLTRANSFERASE WECH"/>
    <property type="match status" value="1"/>
</dbReference>
<gene>
    <name evidence="9" type="ORF">GTO87_01045</name>
</gene>
<feature type="transmembrane region" description="Helical" evidence="7">
    <location>
        <begin position="298"/>
        <end position="315"/>
    </location>
</feature>
<dbReference type="PANTHER" id="PTHR40074">
    <property type="entry name" value="O-ACETYLTRANSFERASE WECH"/>
    <property type="match status" value="1"/>
</dbReference>
<keyword evidence="6 7" id="KW-0472">Membrane</keyword>
<keyword evidence="3" id="KW-1003">Cell membrane</keyword>
<reference evidence="9 10" key="1">
    <citation type="submission" date="2020-01" db="EMBL/GenBank/DDBJ databases">
        <title>Complete and circular genome sequences of six lactobacillus isolates from horses.</title>
        <authorList>
            <person name="Hassan H.M."/>
        </authorList>
    </citation>
    <scope>NUCLEOTIDE SEQUENCE [LARGE SCALE GENOMIC DNA]</scope>
    <source>
        <strain evidence="9 10">1A</strain>
    </source>
</reference>
<keyword evidence="9" id="KW-0808">Transferase</keyword>
<dbReference type="KEGG" id="lsw:GTO87_01045"/>
<feature type="transmembrane region" description="Helical" evidence="7">
    <location>
        <begin position="163"/>
        <end position="183"/>
    </location>
</feature>
<evidence type="ECO:0000256" key="5">
    <source>
        <dbReference type="ARBA" id="ARBA00022989"/>
    </source>
</evidence>
<organism evidence="9 10">
    <name type="scientific">Ligilactobacillus saerimneri</name>
    <dbReference type="NCBI Taxonomy" id="228229"/>
    <lineage>
        <taxon>Bacteria</taxon>
        <taxon>Bacillati</taxon>
        <taxon>Bacillota</taxon>
        <taxon>Bacilli</taxon>
        <taxon>Lactobacillales</taxon>
        <taxon>Lactobacillaceae</taxon>
        <taxon>Ligilactobacillus</taxon>
    </lineage>
</organism>
<feature type="transmembrane region" description="Helical" evidence="7">
    <location>
        <begin position="195"/>
        <end position="215"/>
    </location>
</feature>
<dbReference type="GO" id="GO:0005886">
    <property type="term" value="C:plasma membrane"/>
    <property type="evidence" value="ECO:0007669"/>
    <property type="project" value="UniProtKB-SubCell"/>
</dbReference>
<dbReference type="GO" id="GO:0016413">
    <property type="term" value="F:O-acetyltransferase activity"/>
    <property type="evidence" value="ECO:0007669"/>
    <property type="project" value="TreeGrafter"/>
</dbReference>
<dbReference type="InterPro" id="IPR002656">
    <property type="entry name" value="Acyl_transf_3_dom"/>
</dbReference>
<feature type="transmembrane region" description="Helical" evidence="7">
    <location>
        <begin position="222"/>
        <end position="239"/>
    </location>
</feature>
<name>A0A7H9EJL5_9LACO</name>
<protein>
    <submittedName>
        <fullName evidence="9">Acyltransferase family protein</fullName>
    </submittedName>
</protein>
<dbReference type="EMBL" id="CP047418">
    <property type="protein sequence ID" value="QLL77335.1"/>
    <property type="molecule type" value="Genomic_DNA"/>
</dbReference>
<dbReference type="Proteomes" id="UP000510886">
    <property type="component" value="Chromosome"/>
</dbReference>
<evidence type="ECO:0000313" key="10">
    <source>
        <dbReference type="Proteomes" id="UP000510886"/>
    </source>
</evidence>
<evidence type="ECO:0000256" key="2">
    <source>
        <dbReference type="ARBA" id="ARBA00007400"/>
    </source>
</evidence>
<comment type="subcellular location">
    <subcellularLocation>
        <location evidence="1">Cell membrane</location>
        <topology evidence="1">Multi-pass membrane protein</topology>
    </subcellularLocation>
</comment>
<feature type="transmembrane region" description="Helical" evidence="7">
    <location>
        <begin position="46"/>
        <end position="65"/>
    </location>
</feature>
<feature type="transmembrane region" description="Helical" evidence="7">
    <location>
        <begin position="86"/>
        <end position="107"/>
    </location>
</feature>
<keyword evidence="9" id="KW-0012">Acyltransferase</keyword>
<comment type="similarity">
    <text evidence="2">Belongs to the acyltransferase 3 family.</text>
</comment>
<sequence length="364" mass="42078">MKIEIKHADIGDYLKVFACTAVMLQPTIALVLATHPQPHTQMILGILYNLVKYTAPAFIFGILYTTTRTHLTATWADYPTYMKGTWHGLFIPSIWWTTIYLVVMPWVQQVNHYHDVGSFLWHFVNGNAAPHLWYNTMMLQFIILMPFFWLLARFVDSNPRRGWSVALITLIGYLLWLVAYSRLVAHGWYLLDRLFVSFVIYGIFGVLAVKFAPAVNHYLKRLWPVSLLVLIGAFAWTNWELRSFGFPVSLANAPYYKPSMTLYALAVIACVAALCLYNTLRNNERTLRVFHYLANHAYKAYLSNIFWLQIVWHLSDRGTLHQAHPLLTLLLCWVSTWILSFMSAVGINTLWTKVKNLRTLTPAN</sequence>
<evidence type="ECO:0000259" key="8">
    <source>
        <dbReference type="Pfam" id="PF01757"/>
    </source>
</evidence>
<accession>A0A7H9EJL5</accession>
<feature type="transmembrane region" description="Helical" evidence="7">
    <location>
        <begin position="12"/>
        <end position="34"/>
    </location>
</feature>
<dbReference type="RefSeq" id="WP_180849191.1">
    <property type="nucleotide sequence ID" value="NZ_CP047418.1"/>
</dbReference>
<evidence type="ECO:0000313" key="9">
    <source>
        <dbReference type="EMBL" id="QLL77335.1"/>
    </source>
</evidence>
<evidence type="ECO:0000256" key="6">
    <source>
        <dbReference type="ARBA" id="ARBA00023136"/>
    </source>
</evidence>
<feature type="transmembrane region" description="Helical" evidence="7">
    <location>
        <begin position="259"/>
        <end position="277"/>
    </location>
</feature>
<keyword evidence="5 7" id="KW-1133">Transmembrane helix</keyword>
<dbReference type="Pfam" id="PF01757">
    <property type="entry name" value="Acyl_transf_3"/>
    <property type="match status" value="1"/>
</dbReference>
<evidence type="ECO:0000256" key="3">
    <source>
        <dbReference type="ARBA" id="ARBA00022475"/>
    </source>
</evidence>
<evidence type="ECO:0000256" key="1">
    <source>
        <dbReference type="ARBA" id="ARBA00004651"/>
    </source>
</evidence>
<dbReference type="AlphaFoldDB" id="A0A7H9EJL5"/>